<dbReference type="OrthoDB" id="3514279at2"/>
<dbReference type="AlphaFoldDB" id="A0A5S4FJ21"/>
<organism evidence="1 2">
    <name type="scientific">Nonomuraea zeae</name>
    <dbReference type="NCBI Taxonomy" id="1642303"/>
    <lineage>
        <taxon>Bacteria</taxon>
        <taxon>Bacillati</taxon>
        <taxon>Actinomycetota</taxon>
        <taxon>Actinomycetes</taxon>
        <taxon>Streptosporangiales</taxon>
        <taxon>Streptosporangiaceae</taxon>
        <taxon>Nonomuraea</taxon>
    </lineage>
</organism>
<keyword evidence="2" id="KW-1185">Reference proteome</keyword>
<name>A0A5S4FJ21_9ACTN</name>
<evidence type="ECO:0000313" key="2">
    <source>
        <dbReference type="Proteomes" id="UP000306628"/>
    </source>
</evidence>
<protein>
    <recommendedName>
        <fullName evidence="3">DUF3558 domain-containing protein</fullName>
    </recommendedName>
</protein>
<dbReference type="EMBL" id="VCKX01000613">
    <property type="protein sequence ID" value="TMR09061.1"/>
    <property type="molecule type" value="Genomic_DNA"/>
</dbReference>
<sequence>MSVSVSTRPKRPAWLLPTLAAAVVVLVAAGGVGAYVMYGKTSGVAAPPATSKSGSPSPAAAAATGPDACAMLPKEEIDRLVPDATVAKSSKDGDYTVDFTCNWTNQRISFGEFWRSREIDVRIAQHKGEGAKTGRAMAQNSYEVDLRGGKYGETAKPSLDPDEKQYVSPVKVVQGVGDGAFAQYTWRRDGKLLWYSFGKAFARVGDMTIEVKFQAGQQRKDAQILSNETTQSINEDNAIREVSGLVGHFAKGVAAWQKQHPNVLAQPQPSQATTLPSARPTPSPTVLAAFPAECTAVTEAATRFVPEPTTRARGMAAGDDNQTECRWLNLNLPGEEGMKKIRSVLITTHRFANRAGAADEPAAKGYYISEYGGDKNIASSKMGGITWGKLTDLAGLGDQAYQQFVQTRQGEVSASSGSVLIRKGAMVIRVDFSGHQRPADAATNSPKVELMAEKEALAGALAMAKAYLAEVAKQPAGS</sequence>
<reference evidence="1 2" key="1">
    <citation type="submission" date="2019-05" db="EMBL/GenBank/DDBJ databases">
        <title>Draft genome sequence of Nonomuraea zeae DSM 100528.</title>
        <authorList>
            <person name="Saricaoglu S."/>
            <person name="Isik K."/>
        </authorList>
    </citation>
    <scope>NUCLEOTIDE SEQUENCE [LARGE SCALE GENOMIC DNA]</scope>
    <source>
        <strain evidence="1 2">DSM 100528</strain>
    </source>
</reference>
<evidence type="ECO:0000313" key="1">
    <source>
        <dbReference type="EMBL" id="TMR09061.1"/>
    </source>
</evidence>
<dbReference type="RefSeq" id="WP_138699011.1">
    <property type="nucleotide sequence ID" value="NZ_VCKX01000613.1"/>
</dbReference>
<evidence type="ECO:0008006" key="3">
    <source>
        <dbReference type="Google" id="ProtNLM"/>
    </source>
</evidence>
<proteinExistence type="predicted"/>
<dbReference type="Proteomes" id="UP000306628">
    <property type="component" value="Unassembled WGS sequence"/>
</dbReference>
<comment type="caution">
    <text evidence="1">The sequence shown here is derived from an EMBL/GenBank/DDBJ whole genome shotgun (WGS) entry which is preliminary data.</text>
</comment>
<gene>
    <name evidence="1" type="ORF">ETD85_61770</name>
</gene>
<accession>A0A5S4FJ21</accession>